<reference evidence="10 11" key="1">
    <citation type="submission" date="2016-11" db="EMBL/GenBank/DDBJ databases">
        <authorList>
            <person name="Jaros S."/>
            <person name="Januszkiewicz K."/>
            <person name="Wedrychowicz H."/>
        </authorList>
    </citation>
    <scope>NUCLEOTIDE SEQUENCE [LARGE SCALE GENOMIC DNA]</scope>
    <source>
        <strain evidence="10 11">DSM 46144</strain>
    </source>
</reference>
<keyword evidence="6 7" id="KW-0269">Exonuclease</keyword>
<dbReference type="GO" id="GO:0008408">
    <property type="term" value="F:3'-5' exonuclease activity"/>
    <property type="evidence" value="ECO:0007669"/>
    <property type="project" value="InterPro"/>
</dbReference>
<dbReference type="InterPro" id="IPR041796">
    <property type="entry name" value="Mre11_N"/>
</dbReference>
<evidence type="ECO:0000256" key="3">
    <source>
        <dbReference type="ARBA" id="ARBA00013365"/>
    </source>
</evidence>
<dbReference type="Pfam" id="PF12320">
    <property type="entry name" value="SbcD_C"/>
    <property type="match status" value="1"/>
</dbReference>
<dbReference type="InterPro" id="IPR004593">
    <property type="entry name" value="SbcD"/>
</dbReference>
<evidence type="ECO:0000259" key="9">
    <source>
        <dbReference type="Pfam" id="PF12320"/>
    </source>
</evidence>
<evidence type="ECO:0000256" key="7">
    <source>
        <dbReference type="RuleBase" id="RU363069"/>
    </source>
</evidence>
<evidence type="ECO:0000256" key="2">
    <source>
        <dbReference type="ARBA" id="ARBA00011322"/>
    </source>
</evidence>
<protein>
    <recommendedName>
        <fullName evidence="3 7">Nuclease SbcCD subunit D</fullName>
    </recommendedName>
</protein>
<dbReference type="GO" id="GO:0006260">
    <property type="term" value="P:DNA replication"/>
    <property type="evidence" value="ECO:0007669"/>
    <property type="project" value="UniProtKB-KW"/>
</dbReference>
<dbReference type="GO" id="GO:0004519">
    <property type="term" value="F:endonuclease activity"/>
    <property type="evidence" value="ECO:0007669"/>
    <property type="project" value="UniProtKB-KW"/>
</dbReference>
<evidence type="ECO:0000313" key="11">
    <source>
        <dbReference type="Proteomes" id="UP000184440"/>
    </source>
</evidence>
<dbReference type="NCBIfam" id="TIGR00619">
    <property type="entry name" value="sbcd"/>
    <property type="match status" value="1"/>
</dbReference>
<sequence>MTRRKGSAPDAVGTFCRRSELAFCAVKFLHTSDWHVGKVLKGRNRLDEQRAVLREIVTLARTHQVDAVLVAGDLYDSAAPSAEAQELVVRALMALRDTGAEVVAIAGNHDHPRTFDAYRPLMNVAGITMVGSVRTAESGGVVTFTAPHTGEPVRVAVLPFLSQRHAIRAAELVANTPAENSAGYDQLIRDLLTTLTAGFADDAVNLVTAHLTVTGGALGGGERAAQSIFEYHVPAGAFPADAHYVALGHLHRRQTLPAACPVVYSGAPLAVDFGEQDNTPTVCLVEATPSTPARVTDLPLTSARRLRTISGTVAELGEHAAEYADAYLRVIIREPARAGLREEVQAVLPGALEVRIDPEFAAPLQIARPDRTQGKNGPAELFAEFCAERAVVDDRVQALFGRLHDDVTTTTDAPAH</sequence>
<dbReference type="CDD" id="cd00840">
    <property type="entry name" value="MPP_Mre11_N"/>
    <property type="match status" value="1"/>
</dbReference>
<feature type="domain" description="Nuclease SbcCD subunit D C-terminal" evidence="9">
    <location>
        <begin position="304"/>
        <end position="388"/>
    </location>
</feature>
<evidence type="ECO:0000313" key="10">
    <source>
        <dbReference type="EMBL" id="SHN41936.1"/>
    </source>
</evidence>
<dbReference type="InterPro" id="IPR029052">
    <property type="entry name" value="Metallo-depent_PP-like"/>
</dbReference>
<gene>
    <name evidence="7" type="primary">sbcD</name>
    <name evidence="10" type="ORF">SAMN05443668_10826</name>
</gene>
<dbReference type="PANTHER" id="PTHR30337">
    <property type="entry name" value="COMPONENT OF ATP-DEPENDENT DSDNA EXONUCLEASE"/>
    <property type="match status" value="1"/>
</dbReference>
<dbReference type="STRING" id="134849.SAMN05443668_10826"/>
<dbReference type="PANTHER" id="PTHR30337:SF0">
    <property type="entry name" value="NUCLEASE SBCCD SUBUNIT D"/>
    <property type="match status" value="1"/>
</dbReference>
<evidence type="ECO:0000256" key="4">
    <source>
        <dbReference type="ARBA" id="ARBA00022722"/>
    </source>
</evidence>
<dbReference type="InterPro" id="IPR050535">
    <property type="entry name" value="DNA_Repair-Maintenance_Comp"/>
</dbReference>
<comment type="subunit">
    <text evidence="2 7">Heterodimer of SbcC and SbcD.</text>
</comment>
<keyword evidence="7" id="KW-0233">DNA recombination</keyword>
<evidence type="ECO:0000256" key="1">
    <source>
        <dbReference type="ARBA" id="ARBA00010555"/>
    </source>
</evidence>
<dbReference type="Pfam" id="PF00149">
    <property type="entry name" value="Metallophos"/>
    <property type="match status" value="1"/>
</dbReference>
<evidence type="ECO:0000259" key="8">
    <source>
        <dbReference type="Pfam" id="PF00149"/>
    </source>
</evidence>
<keyword evidence="11" id="KW-1185">Reference proteome</keyword>
<feature type="domain" description="Calcineurin-like phosphoesterase" evidence="8">
    <location>
        <begin position="27"/>
        <end position="252"/>
    </location>
</feature>
<keyword evidence="7" id="KW-0255">Endonuclease</keyword>
<organism evidence="10 11">
    <name type="scientific">Cryptosporangium aurantiacum</name>
    <dbReference type="NCBI Taxonomy" id="134849"/>
    <lineage>
        <taxon>Bacteria</taxon>
        <taxon>Bacillati</taxon>
        <taxon>Actinomycetota</taxon>
        <taxon>Actinomycetes</taxon>
        <taxon>Cryptosporangiales</taxon>
        <taxon>Cryptosporangiaceae</taxon>
        <taxon>Cryptosporangium</taxon>
    </lineage>
</organism>
<proteinExistence type="inferred from homology"/>
<keyword evidence="5 7" id="KW-0378">Hydrolase</keyword>
<dbReference type="InterPro" id="IPR004843">
    <property type="entry name" value="Calcineurin-like_PHP"/>
</dbReference>
<dbReference type="EMBL" id="FRCS01000008">
    <property type="protein sequence ID" value="SHN41936.1"/>
    <property type="molecule type" value="Genomic_DNA"/>
</dbReference>
<evidence type="ECO:0000256" key="5">
    <source>
        <dbReference type="ARBA" id="ARBA00022801"/>
    </source>
</evidence>
<dbReference type="AlphaFoldDB" id="A0A1M7R6R3"/>
<dbReference type="Gene3D" id="3.60.21.10">
    <property type="match status" value="1"/>
</dbReference>
<dbReference type="SUPFAM" id="SSF56300">
    <property type="entry name" value="Metallo-dependent phosphatases"/>
    <property type="match status" value="1"/>
</dbReference>
<keyword evidence="4 7" id="KW-0540">Nuclease</keyword>
<dbReference type="InterPro" id="IPR026843">
    <property type="entry name" value="SbcD_C"/>
</dbReference>
<comment type="function">
    <text evidence="7">SbcCD cleaves DNA hairpin structures. These structures can inhibit DNA replication and are intermediates in certain DNA recombination reactions. The complex acts as a 3'-&gt;5' double strand exonuclease that can open hairpins. It also has a 5' single-strand endonuclease activity.</text>
</comment>
<name>A0A1M7R6R3_9ACTN</name>
<accession>A0A1M7R6R3</accession>
<dbReference type="Proteomes" id="UP000184440">
    <property type="component" value="Unassembled WGS sequence"/>
</dbReference>
<evidence type="ECO:0000256" key="6">
    <source>
        <dbReference type="ARBA" id="ARBA00022839"/>
    </source>
</evidence>
<comment type="similarity">
    <text evidence="1 7">Belongs to the SbcD family.</text>
</comment>
<dbReference type="GO" id="GO:0006310">
    <property type="term" value="P:DNA recombination"/>
    <property type="evidence" value="ECO:0007669"/>
    <property type="project" value="UniProtKB-KW"/>
</dbReference>
<keyword evidence="7" id="KW-0235">DNA replication</keyword>